<feature type="transmembrane region" description="Helical" evidence="2">
    <location>
        <begin position="78"/>
        <end position="103"/>
    </location>
</feature>
<name>A0A0C9T3S4_PAXIN</name>
<feature type="region of interest" description="Disordered" evidence="1">
    <location>
        <begin position="1"/>
        <end position="40"/>
    </location>
</feature>
<proteinExistence type="predicted"/>
<keyword evidence="2" id="KW-0812">Transmembrane</keyword>
<feature type="transmembrane region" description="Helical" evidence="2">
    <location>
        <begin position="157"/>
        <end position="179"/>
    </location>
</feature>
<feature type="transmembrane region" description="Helical" evidence="2">
    <location>
        <begin position="123"/>
        <end position="145"/>
    </location>
</feature>
<evidence type="ECO:0000256" key="2">
    <source>
        <dbReference type="SAM" id="Phobius"/>
    </source>
</evidence>
<organism evidence="3 4">
    <name type="scientific">Paxillus involutus ATCC 200175</name>
    <dbReference type="NCBI Taxonomy" id="664439"/>
    <lineage>
        <taxon>Eukaryota</taxon>
        <taxon>Fungi</taxon>
        <taxon>Dikarya</taxon>
        <taxon>Basidiomycota</taxon>
        <taxon>Agaricomycotina</taxon>
        <taxon>Agaricomycetes</taxon>
        <taxon>Agaricomycetidae</taxon>
        <taxon>Boletales</taxon>
        <taxon>Paxilineae</taxon>
        <taxon>Paxillaceae</taxon>
        <taxon>Paxillus</taxon>
    </lineage>
</organism>
<reference evidence="3 4" key="1">
    <citation type="submission" date="2014-06" db="EMBL/GenBank/DDBJ databases">
        <authorList>
            <consortium name="DOE Joint Genome Institute"/>
            <person name="Kuo A."/>
            <person name="Kohler A."/>
            <person name="Nagy L.G."/>
            <person name="Floudas D."/>
            <person name="Copeland A."/>
            <person name="Barry K.W."/>
            <person name="Cichocki N."/>
            <person name="Veneault-Fourrey C."/>
            <person name="LaButti K."/>
            <person name="Lindquist E.A."/>
            <person name="Lipzen A."/>
            <person name="Lundell T."/>
            <person name="Morin E."/>
            <person name="Murat C."/>
            <person name="Sun H."/>
            <person name="Tunlid A."/>
            <person name="Henrissat B."/>
            <person name="Grigoriev I.V."/>
            <person name="Hibbett D.S."/>
            <person name="Martin F."/>
            <person name="Nordberg H.P."/>
            <person name="Cantor M.N."/>
            <person name="Hua S.X."/>
        </authorList>
    </citation>
    <scope>NUCLEOTIDE SEQUENCE [LARGE SCALE GENOMIC DNA]</scope>
    <source>
        <strain evidence="3 4">ATCC 200175</strain>
    </source>
</reference>
<dbReference type="AlphaFoldDB" id="A0A0C9T3S4"/>
<keyword evidence="2" id="KW-0472">Membrane</keyword>
<evidence type="ECO:0000313" key="4">
    <source>
        <dbReference type="Proteomes" id="UP000053647"/>
    </source>
</evidence>
<dbReference type="OrthoDB" id="3254104at2759"/>
<evidence type="ECO:0000256" key="1">
    <source>
        <dbReference type="SAM" id="MobiDB-lite"/>
    </source>
</evidence>
<dbReference type="EMBL" id="KN819411">
    <property type="protein sequence ID" value="KIJ10270.1"/>
    <property type="molecule type" value="Genomic_DNA"/>
</dbReference>
<reference evidence="4" key="2">
    <citation type="submission" date="2015-01" db="EMBL/GenBank/DDBJ databases">
        <title>Evolutionary Origins and Diversification of the Mycorrhizal Mutualists.</title>
        <authorList>
            <consortium name="DOE Joint Genome Institute"/>
            <consortium name="Mycorrhizal Genomics Consortium"/>
            <person name="Kohler A."/>
            <person name="Kuo A."/>
            <person name="Nagy L.G."/>
            <person name="Floudas D."/>
            <person name="Copeland A."/>
            <person name="Barry K.W."/>
            <person name="Cichocki N."/>
            <person name="Veneault-Fourrey C."/>
            <person name="LaButti K."/>
            <person name="Lindquist E.A."/>
            <person name="Lipzen A."/>
            <person name="Lundell T."/>
            <person name="Morin E."/>
            <person name="Murat C."/>
            <person name="Riley R."/>
            <person name="Ohm R."/>
            <person name="Sun H."/>
            <person name="Tunlid A."/>
            <person name="Henrissat B."/>
            <person name="Grigoriev I.V."/>
            <person name="Hibbett D.S."/>
            <person name="Martin F."/>
        </authorList>
    </citation>
    <scope>NUCLEOTIDE SEQUENCE [LARGE SCALE GENOMIC DNA]</scope>
    <source>
        <strain evidence="4">ATCC 200175</strain>
    </source>
</reference>
<dbReference type="Proteomes" id="UP000053647">
    <property type="component" value="Unassembled WGS sequence"/>
</dbReference>
<protein>
    <submittedName>
        <fullName evidence="3">Uncharacterized protein</fullName>
    </submittedName>
</protein>
<sequence>MSSGLSPSNSMTTEKDTGPPAPSHGHHEVQISMEHPSKHPVSSNECHHLTWRRGVSHVDMAMHTKYVDMLMKFDNISYWWDIAAIVVNWLLLAGFVMFPGTFTSWETSDLDTVVALANIIQQLPLYVVAWACTGIGWVGMLFLWWKWRKNYFWLKSSIFLPGLLHSLARMISTIANIYGAQRGIFTQTSKATLFVTIAGVGICGLMCLLYRFILIRRLKKQHKKQVGEQHGGKYGEASQV</sequence>
<evidence type="ECO:0000313" key="3">
    <source>
        <dbReference type="EMBL" id="KIJ10270.1"/>
    </source>
</evidence>
<accession>A0A0C9T3S4</accession>
<feature type="transmembrane region" description="Helical" evidence="2">
    <location>
        <begin position="191"/>
        <end position="214"/>
    </location>
</feature>
<dbReference type="HOGENOM" id="CLU_037457_0_0_1"/>
<keyword evidence="4" id="KW-1185">Reference proteome</keyword>
<keyword evidence="2" id="KW-1133">Transmembrane helix</keyword>
<gene>
    <name evidence="3" type="ORF">PAXINDRAFT_16714</name>
</gene>
<feature type="compositionally biased region" description="Polar residues" evidence="1">
    <location>
        <begin position="1"/>
        <end position="12"/>
    </location>
</feature>